<dbReference type="Proteomes" id="UP001431783">
    <property type="component" value="Unassembled WGS sequence"/>
</dbReference>
<dbReference type="EMBL" id="JARQZJ010000130">
    <property type="protein sequence ID" value="KAK9891709.1"/>
    <property type="molecule type" value="Genomic_DNA"/>
</dbReference>
<gene>
    <name evidence="1" type="ORF">WA026_016507</name>
</gene>
<dbReference type="AlphaFoldDB" id="A0AAW1V8R0"/>
<proteinExistence type="predicted"/>
<evidence type="ECO:0000313" key="2">
    <source>
        <dbReference type="Proteomes" id="UP001431783"/>
    </source>
</evidence>
<evidence type="ECO:0000313" key="1">
    <source>
        <dbReference type="EMBL" id="KAK9891709.1"/>
    </source>
</evidence>
<dbReference type="Gene3D" id="3.30.420.10">
    <property type="entry name" value="Ribonuclease H-like superfamily/Ribonuclease H"/>
    <property type="match status" value="1"/>
</dbReference>
<dbReference type="InterPro" id="IPR036397">
    <property type="entry name" value="RNaseH_sf"/>
</dbReference>
<dbReference type="InterPro" id="IPR012337">
    <property type="entry name" value="RNaseH-like_sf"/>
</dbReference>
<reference evidence="1 2" key="1">
    <citation type="submission" date="2023-03" db="EMBL/GenBank/DDBJ databases">
        <title>Genome insight into feeding habits of ladybird beetles.</title>
        <authorList>
            <person name="Li H.-S."/>
            <person name="Huang Y.-H."/>
            <person name="Pang H."/>
        </authorList>
    </citation>
    <scope>NUCLEOTIDE SEQUENCE [LARGE SCALE GENOMIC DNA]</scope>
    <source>
        <strain evidence="1">SYSU_2023b</strain>
        <tissue evidence="1">Whole body</tissue>
    </source>
</reference>
<name>A0AAW1V8R0_9CUCU</name>
<comment type="caution">
    <text evidence="1">The sequence shown here is derived from an EMBL/GenBank/DDBJ whole genome shotgun (WGS) entry which is preliminary data.</text>
</comment>
<organism evidence="1 2">
    <name type="scientific">Henosepilachna vigintioctopunctata</name>
    <dbReference type="NCBI Taxonomy" id="420089"/>
    <lineage>
        <taxon>Eukaryota</taxon>
        <taxon>Metazoa</taxon>
        <taxon>Ecdysozoa</taxon>
        <taxon>Arthropoda</taxon>
        <taxon>Hexapoda</taxon>
        <taxon>Insecta</taxon>
        <taxon>Pterygota</taxon>
        <taxon>Neoptera</taxon>
        <taxon>Endopterygota</taxon>
        <taxon>Coleoptera</taxon>
        <taxon>Polyphaga</taxon>
        <taxon>Cucujiformia</taxon>
        <taxon>Coccinelloidea</taxon>
        <taxon>Coccinellidae</taxon>
        <taxon>Epilachninae</taxon>
        <taxon>Epilachnini</taxon>
        <taxon>Henosepilachna</taxon>
    </lineage>
</organism>
<evidence type="ECO:0008006" key="3">
    <source>
        <dbReference type="Google" id="ProtNLM"/>
    </source>
</evidence>
<sequence>MFNTTEIEMCQSLKEIIDSNLKASLRGSDDCVGGADMDIVQNYSVHNENISMEIKKDIINLKKVGQQVELVWIPSHTNIYGNDMADLLAKMGTNNPPNADIKTDHKNLWPLHQSKIWERLLSNGMTRIFCV</sequence>
<dbReference type="SUPFAM" id="SSF53098">
    <property type="entry name" value="Ribonuclease H-like"/>
    <property type="match status" value="1"/>
</dbReference>
<protein>
    <recommendedName>
        <fullName evidence="3">RNase H type-1 domain-containing protein</fullName>
    </recommendedName>
</protein>
<dbReference type="GO" id="GO:0003676">
    <property type="term" value="F:nucleic acid binding"/>
    <property type="evidence" value="ECO:0007669"/>
    <property type="project" value="InterPro"/>
</dbReference>
<keyword evidence="2" id="KW-1185">Reference proteome</keyword>
<accession>A0AAW1V8R0</accession>